<dbReference type="AlphaFoldDB" id="A0A1U9YU22"/>
<protein>
    <submittedName>
        <fullName evidence="1">Uncharacterized protein</fullName>
    </submittedName>
</protein>
<organism evidence="1 2">
    <name type="scientific">Paenibacillus larvae subsp. pulvifaciens</name>
    <dbReference type="NCBI Taxonomy" id="1477"/>
    <lineage>
        <taxon>Bacteria</taxon>
        <taxon>Bacillati</taxon>
        <taxon>Bacillota</taxon>
        <taxon>Bacilli</taxon>
        <taxon>Bacillales</taxon>
        <taxon>Paenibacillaceae</taxon>
        <taxon>Paenibacillus</taxon>
    </lineage>
</organism>
<proteinExistence type="predicted"/>
<evidence type="ECO:0000313" key="2">
    <source>
        <dbReference type="Proteomes" id="UP000192727"/>
    </source>
</evidence>
<dbReference type="EMBL" id="CP020557">
    <property type="protein sequence ID" value="ARF70388.1"/>
    <property type="molecule type" value="Genomic_DNA"/>
</dbReference>
<dbReference type="Pfam" id="PF11877">
    <property type="entry name" value="DUF3397"/>
    <property type="match status" value="1"/>
</dbReference>
<accession>A0A1U9YU22</accession>
<sequence length="120" mass="13481">MAVLPFLSFFVFWLILYGVSKKKKTATKLSADITTFLLIGSVYSLWNRLFNSSFGLWLALLFVLVSFGLIGGYQNRQHGKADFSKVARISWRISFLCFTVLYAALLIWNIGKSLLAGSVS</sequence>
<dbReference type="Proteomes" id="UP000192727">
    <property type="component" value="Chromosome"/>
</dbReference>
<evidence type="ECO:0000313" key="1">
    <source>
        <dbReference type="EMBL" id="ARF70388.1"/>
    </source>
</evidence>
<name>A0A1U9YU22_9BACL</name>
<gene>
    <name evidence="1" type="ORF">B7C51_03800</name>
</gene>
<reference evidence="1 2" key="1">
    <citation type="submission" date="2017-03" db="EMBL/GenBank/DDBJ databases">
        <title>Paenibacillus larvae genome sequencing.</title>
        <authorList>
            <person name="Dingman D.W."/>
        </authorList>
    </citation>
    <scope>NUCLEOTIDE SEQUENCE [LARGE SCALE GENOMIC DNA]</scope>
    <source>
        <strain evidence="1 2">SAG 10367</strain>
    </source>
</reference>
<dbReference type="InterPro" id="IPR024515">
    <property type="entry name" value="DUF3397"/>
</dbReference>